<feature type="transmembrane region" description="Helical" evidence="1">
    <location>
        <begin position="49"/>
        <end position="66"/>
    </location>
</feature>
<keyword evidence="3" id="KW-1185">Reference proteome</keyword>
<reference evidence="2 3" key="1">
    <citation type="submission" date="2019-12" db="EMBL/GenBank/DDBJ databases">
        <title>Complete Genome Sequence of a Quorum-Sensing Bacterium,Rhodobacteraceae bacterium C31, Isolated from a marine microalgae symbiotic bacteria.</title>
        <authorList>
            <person name="Zhang Y."/>
        </authorList>
    </citation>
    <scope>NUCLEOTIDE SEQUENCE [LARGE SCALE GENOMIC DNA]</scope>
    <source>
        <strain evidence="2 3">C31</strain>
    </source>
</reference>
<keyword evidence="1" id="KW-0812">Transmembrane</keyword>
<dbReference type="Proteomes" id="UP000596387">
    <property type="component" value="Chromosome"/>
</dbReference>
<gene>
    <name evidence="2" type="ORF">GQA70_15710</name>
</gene>
<dbReference type="EMBL" id="CP047166">
    <property type="protein sequence ID" value="QRF67629.1"/>
    <property type="molecule type" value="Genomic_DNA"/>
</dbReference>
<feature type="transmembrane region" description="Helical" evidence="1">
    <location>
        <begin position="116"/>
        <end position="144"/>
    </location>
</feature>
<dbReference type="InterPro" id="IPR008523">
    <property type="entry name" value="DUF805"/>
</dbReference>
<feature type="transmembrane region" description="Helical" evidence="1">
    <location>
        <begin position="21"/>
        <end position="43"/>
    </location>
</feature>
<evidence type="ECO:0000256" key="1">
    <source>
        <dbReference type="SAM" id="Phobius"/>
    </source>
</evidence>
<accession>A0ABX7FDH2</accession>
<proteinExistence type="predicted"/>
<sequence length="173" mass="18362">MMLRSALSSIAFMGRLSRRQYWLRFPFLVAAPLFTTLACWIVGLSLLHTVALALVCSTPLFSAGYRRLQDTSERGSDAVAPWGYFIVAVFLGSWSAGSHTTLQTAFASDSPPDGPVGLAAVIIYGLGGSLIGLTALVFLVMFLVSITPAVAQTLLPSTPGPNKYGPNPNEVPS</sequence>
<dbReference type="Pfam" id="PF05656">
    <property type="entry name" value="DUF805"/>
    <property type="match status" value="1"/>
</dbReference>
<keyword evidence="1" id="KW-1133">Transmembrane helix</keyword>
<keyword evidence="1" id="KW-0472">Membrane</keyword>
<organism evidence="2 3">
    <name type="scientific">Ponticoccus alexandrii</name>
    <dbReference type="NCBI Taxonomy" id="1943633"/>
    <lineage>
        <taxon>Bacteria</taxon>
        <taxon>Pseudomonadati</taxon>
        <taxon>Pseudomonadota</taxon>
        <taxon>Alphaproteobacteria</taxon>
        <taxon>Rhodobacterales</taxon>
        <taxon>Roseobacteraceae</taxon>
        <taxon>Ponticoccus</taxon>
    </lineage>
</organism>
<feature type="transmembrane region" description="Helical" evidence="1">
    <location>
        <begin position="78"/>
        <end position="96"/>
    </location>
</feature>
<dbReference type="RefSeq" id="WP_023849590.1">
    <property type="nucleotide sequence ID" value="NZ_CP047166.1"/>
</dbReference>
<protein>
    <submittedName>
        <fullName evidence="2">DUF805 domain-containing protein</fullName>
    </submittedName>
</protein>
<evidence type="ECO:0000313" key="3">
    <source>
        <dbReference type="Proteomes" id="UP000596387"/>
    </source>
</evidence>
<evidence type="ECO:0000313" key="2">
    <source>
        <dbReference type="EMBL" id="QRF67629.1"/>
    </source>
</evidence>
<name>A0ABX7FDH2_9RHOB</name>